<organism evidence="2">
    <name type="scientific">Arundo donax</name>
    <name type="common">Giant reed</name>
    <name type="synonym">Donax arundinaceus</name>
    <dbReference type="NCBI Taxonomy" id="35708"/>
    <lineage>
        <taxon>Eukaryota</taxon>
        <taxon>Viridiplantae</taxon>
        <taxon>Streptophyta</taxon>
        <taxon>Embryophyta</taxon>
        <taxon>Tracheophyta</taxon>
        <taxon>Spermatophyta</taxon>
        <taxon>Magnoliopsida</taxon>
        <taxon>Liliopsida</taxon>
        <taxon>Poales</taxon>
        <taxon>Poaceae</taxon>
        <taxon>PACMAD clade</taxon>
        <taxon>Arundinoideae</taxon>
        <taxon>Arundineae</taxon>
        <taxon>Arundo</taxon>
    </lineage>
</organism>
<feature type="compositionally biased region" description="Polar residues" evidence="1">
    <location>
        <begin position="22"/>
        <end position="35"/>
    </location>
</feature>
<name>A0A0A9BYY3_ARUDO</name>
<reference evidence="2" key="1">
    <citation type="submission" date="2014-09" db="EMBL/GenBank/DDBJ databases">
        <authorList>
            <person name="Magalhaes I.L.F."/>
            <person name="Oliveira U."/>
            <person name="Santos F.R."/>
            <person name="Vidigal T.H.D.A."/>
            <person name="Brescovit A.D."/>
            <person name="Santos A.J."/>
        </authorList>
    </citation>
    <scope>NUCLEOTIDE SEQUENCE</scope>
    <source>
        <tissue evidence="2">Shoot tissue taken approximately 20 cm above the soil surface</tissue>
    </source>
</reference>
<reference evidence="2" key="2">
    <citation type="journal article" date="2015" name="Data Brief">
        <title>Shoot transcriptome of the giant reed, Arundo donax.</title>
        <authorList>
            <person name="Barrero R.A."/>
            <person name="Guerrero F.D."/>
            <person name="Moolhuijzen P."/>
            <person name="Goolsby J.A."/>
            <person name="Tidwell J."/>
            <person name="Bellgard S.E."/>
            <person name="Bellgard M.I."/>
        </authorList>
    </citation>
    <scope>NUCLEOTIDE SEQUENCE</scope>
    <source>
        <tissue evidence="2">Shoot tissue taken approximately 20 cm above the soil surface</tissue>
    </source>
</reference>
<sequence length="35" mass="3565">MTQALVLPRSATSATAPLMSEPSRQMSVVSDSSAG</sequence>
<feature type="region of interest" description="Disordered" evidence="1">
    <location>
        <begin position="1"/>
        <end position="35"/>
    </location>
</feature>
<evidence type="ECO:0000256" key="1">
    <source>
        <dbReference type="SAM" id="MobiDB-lite"/>
    </source>
</evidence>
<accession>A0A0A9BYY3</accession>
<evidence type="ECO:0000313" key="2">
    <source>
        <dbReference type="EMBL" id="JAD66370.1"/>
    </source>
</evidence>
<protein>
    <submittedName>
        <fullName evidence="2">Uncharacterized protein</fullName>
    </submittedName>
</protein>
<dbReference type="EMBL" id="GBRH01231525">
    <property type="protein sequence ID" value="JAD66370.1"/>
    <property type="molecule type" value="Transcribed_RNA"/>
</dbReference>
<proteinExistence type="predicted"/>
<dbReference type="AlphaFoldDB" id="A0A0A9BYY3"/>